<dbReference type="InterPro" id="IPR003789">
    <property type="entry name" value="Asn/Gln_tRNA_amidoTrase-B-like"/>
</dbReference>
<dbReference type="RefSeq" id="WP_015004913.1">
    <property type="nucleotide sequence ID" value="NZ_FQZJ01000003.1"/>
</dbReference>
<evidence type="ECO:0000313" key="1">
    <source>
        <dbReference type="EMBL" id="EPD13166.1"/>
    </source>
</evidence>
<dbReference type="InterPro" id="IPR042184">
    <property type="entry name" value="YqeY/Aim41_N"/>
</dbReference>
<name>A0AB33Z2I8_9GAMM</name>
<dbReference type="InterPro" id="IPR019004">
    <property type="entry name" value="YqeY/Aim41"/>
</dbReference>
<dbReference type="PANTHER" id="PTHR28055:SF1">
    <property type="entry name" value="ALTERED INHERITANCE OF MITOCHONDRIA PROTEIN 41, MITOCHONDRIAL"/>
    <property type="match status" value="1"/>
</dbReference>
<dbReference type="PANTHER" id="PTHR28055">
    <property type="entry name" value="ALTERED INHERITANCE OF MITOCHONDRIA PROTEIN 41, MITOCHONDRIAL"/>
    <property type="match status" value="1"/>
</dbReference>
<sequence length="152" mass="17100">MSEQATPLLHRIREDMKLAMKAKEKEKLSVIRLILAAIKQKEVDERIELDDTQVLQLLDKMVKQRRDSIEAFDKAGRDDLSLIEQKETSIIQQYLPQQLTESEVDQLIDQAITESGAQGMKDMGKVMGILRPKLQGRADVGAASGKIKAKLS</sequence>
<dbReference type="SUPFAM" id="SSF89095">
    <property type="entry name" value="GatB/YqeY motif"/>
    <property type="match status" value="1"/>
</dbReference>
<dbReference type="Proteomes" id="UP000015462">
    <property type="component" value="Unassembled WGS sequence"/>
</dbReference>
<reference evidence="1 2" key="1">
    <citation type="journal article" date="2013" name="Genome Announc.">
        <title>Genome Sequence of the Pyrene- and Fluoranthene-Degrading Bacterium Cycloclasticus sp. Strain PY97M.</title>
        <authorList>
            <person name="Cui Z."/>
            <person name="Xu G."/>
            <person name="Li Q."/>
            <person name="Gao W."/>
            <person name="Zheng L."/>
        </authorList>
    </citation>
    <scope>NUCLEOTIDE SEQUENCE [LARGE SCALE GENOMIC DNA]</scope>
    <source>
        <strain evidence="1 2">PY97M</strain>
    </source>
</reference>
<protein>
    <submittedName>
        <fullName evidence="1">GatB/Yqey domain-containing protein</fullName>
    </submittedName>
</protein>
<gene>
    <name evidence="1" type="ORF">L196_05975</name>
</gene>
<dbReference type="AlphaFoldDB" id="A0AB33Z2I8"/>
<evidence type="ECO:0000313" key="2">
    <source>
        <dbReference type="Proteomes" id="UP000015462"/>
    </source>
</evidence>
<dbReference type="Gene3D" id="1.10.10.410">
    <property type="match status" value="1"/>
</dbReference>
<organism evidence="1 2">
    <name type="scientific">Cycloclasticus pugetii</name>
    <dbReference type="NCBI Taxonomy" id="34068"/>
    <lineage>
        <taxon>Bacteria</taxon>
        <taxon>Pseudomonadati</taxon>
        <taxon>Pseudomonadota</taxon>
        <taxon>Gammaproteobacteria</taxon>
        <taxon>Thiotrichales</taxon>
        <taxon>Piscirickettsiaceae</taxon>
        <taxon>Cycloclasticus</taxon>
    </lineage>
</organism>
<dbReference type="EMBL" id="ASHL01000004">
    <property type="protein sequence ID" value="EPD13166.1"/>
    <property type="molecule type" value="Genomic_DNA"/>
</dbReference>
<accession>A0AB33Z2I8</accession>
<proteinExistence type="predicted"/>
<dbReference type="Gene3D" id="1.10.1510.10">
    <property type="entry name" value="Uncharacterised protein YqeY/AIM41 PF09424, N-terminal domain"/>
    <property type="match status" value="1"/>
</dbReference>
<keyword evidence="2" id="KW-1185">Reference proteome</keyword>
<dbReference type="Pfam" id="PF09424">
    <property type="entry name" value="YqeY"/>
    <property type="match status" value="1"/>
</dbReference>
<dbReference type="GO" id="GO:0016884">
    <property type="term" value="F:carbon-nitrogen ligase activity, with glutamine as amido-N-donor"/>
    <property type="evidence" value="ECO:0007669"/>
    <property type="project" value="InterPro"/>
</dbReference>
<comment type="caution">
    <text evidence="1">The sequence shown here is derived from an EMBL/GenBank/DDBJ whole genome shotgun (WGS) entry which is preliminary data.</text>
</comment>
<dbReference type="InterPro" id="IPR023168">
    <property type="entry name" value="GatB_Yqey_C_2"/>
</dbReference>